<evidence type="ECO:0000256" key="8">
    <source>
        <dbReference type="ARBA" id="ARBA00022949"/>
    </source>
</evidence>
<evidence type="ECO:0000256" key="5">
    <source>
        <dbReference type="ARBA" id="ARBA00022475"/>
    </source>
</evidence>
<dbReference type="GO" id="GO:0005737">
    <property type="term" value="C:cytoplasm"/>
    <property type="evidence" value="ECO:0007669"/>
    <property type="project" value="UniProtKB-SubCell"/>
</dbReference>
<feature type="disulfide bond" evidence="13">
    <location>
        <begin position="129"/>
        <end position="162"/>
    </location>
</feature>
<evidence type="ECO:0000313" key="16">
    <source>
        <dbReference type="Proteomes" id="UP000694620"/>
    </source>
</evidence>
<protein>
    <recommendedName>
        <fullName evidence="14">Tetraspanin</fullName>
    </recommendedName>
</protein>
<dbReference type="GO" id="GO:0046930">
    <property type="term" value="C:pore complex"/>
    <property type="evidence" value="ECO:0007669"/>
    <property type="project" value="UniProtKB-ARBA"/>
</dbReference>
<evidence type="ECO:0000313" key="15">
    <source>
        <dbReference type="Ensembl" id="ENSECRP00000016055.1"/>
    </source>
</evidence>
<dbReference type="GeneTree" id="ENSGT00940000166236"/>
<dbReference type="Pfam" id="PF00335">
    <property type="entry name" value="Tetraspanin"/>
    <property type="match status" value="1"/>
</dbReference>
<accession>A0A8C4SFX7</accession>
<dbReference type="GO" id="GO:0019899">
    <property type="term" value="F:enzyme binding"/>
    <property type="evidence" value="ECO:0007669"/>
    <property type="project" value="UniProtKB-ARBA"/>
</dbReference>
<comment type="similarity">
    <text evidence="4 14">Belongs to the tetraspanin (TM4SF) family.</text>
</comment>
<keyword evidence="11 13" id="KW-1015">Disulfide bond</keyword>
<keyword evidence="9 14" id="KW-1133">Transmembrane helix</keyword>
<feature type="disulfide bond" evidence="13">
    <location>
        <begin position="130"/>
        <end position="146"/>
    </location>
</feature>
<dbReference type="PANTHER" id="PTHR19282:SF397">
    <property type="entry name" value="TETRASPANIN"/>
    <property type="match status" value="1"/>
</dbReference>
<name>A0A8C4SFX7_ERPCA</name>
<dbReference type="PANTHER" id="PTHR19282">
    <property type="entry name" value="TETRASPANIN"/>
    <property type="match status" value="1"/>
</dbReference>
<keyword evidence="8" id="KW-0965">Cell junction</keyword>
<dbReference type="GO" id="GO:0051604">
    <property type="term" value="P:protein maturation"/>
    <property type="evidence" value="ECO:0007669"/>
    <property type="project" value="UniProtKB-ARBA"/>
</dbReference>
<evidence type="ECO:0000256" key="11">
    <source>
        <dbReference type="ARBA" id="ARBA00023157"/>
    </source>
</evidence>
<comment type="caution">
    <text evidence="14">Lacks conserved residue(s) required for the propagation of feature annotation.</text>
</comment>
<feature type="transmembrane region" description="Helical" evidence="14">
    <location>
        <begin position="72"/>
        <end position="91"/>
    </location>
</feature>
<dbReference type="Proteomes" id="UP000694620">
    <property type="component" value="Chromosome 1"/>
</dbReference>
<evidence type="ECO:0000256" key="2">
    <source>
        <dbReference type="ARBA" id="ARBA00004536"/>
    </source>
</evidence>
<keyword evidence="12" id="KW-0325">Glycoprotein</keyword>
<feature type="transmembrane region" description="Helical" evidence="14">
    <location>
        <begin position="38"/>
        <end position="60"/>
    </location>
</feature>
<keyword evidence="16" id="KW-1185">Reference proteome</keyword>
<evidence type="ECO:0000256" key="10">
    <source>
        <dbReference type="ARBA" id="ARBA00023136"/>
    </source>
</evidence>
<dbReference type="InterPro" id="IPR018499">
    <property type="entry name" value="Tetraspanin/Peripherin"/>
</dbReference>
<dbReference type="CDD" id="cd03158">
    <property type="entry name" value="penumbra_like_LEL"/>
    <property type="match status" value="1"/>
</dbReference>
<evidence type="ECO:0000256" key="9">
    <source>
        <dbReference type="ARBA" id="ARBA00022989"/>
    </source>
</evidence>
<dbReference type="SUPFAM" id="SSF48652">
    <property type="entry name" value="Tetraspanin"/>
    <property type="match status" value="1"/>
</dbReference>
<dbReference type="AlphaFoldDB" id="A0A8C4SFX7"/>
<comment type="subcellular location">
    <subcellularLocation>
        <location evidence="2">Cell junction</location>
        <location evidence="2">Adherens junction</location>
    </subcellularLocation>
    <subcellularLocation>
        <location evidence="3">Cell membrane</location>
        <topology evidence="3">Multi-pass membrane protein</topology>
    </subcellularLocation>
    <subcellularLocation>
        <location evidence="1">Cytoplasm</location>
    </subcellularLocation>
    <subcellularLocation>
        <location evidence="14">Membrane</location>
        <topology evidence="14">Multi-pass membrane protein</topology>
    </subcellularLocation>
</comment>
<keyword evidence="6" id="KW-0963">Cytoplasm</keyword>
<dbReference type="GO" id="GO:0072659">
    <property type="term" value="P:protein localization to plasma membrane"/>
    <property type="evidence" value="ECO:0007669"/>
    <property type="project" value="UniProtKB-ARBA"/>
</dbReference>
<dbReference type="PRINTS" id="PR00259">
    <property type="entry name" value="TMFOUR"/>
</dbReference>
<dbReference type="Ensembl" id="ENSECRT00000016341.1">
    <property type="protein sequence ID" value="ENSECRP00000016055.1"/>
    <property type="gene ID" value="ENSECRG00000010707.1"/>
</dbReference>
<dbReference type="GO" id="GO:0005912">
    <property type="term" value="C:adherens junction"/>
    <property type="evidence" value="ECO:0007669"/>
    <property type="project" value="UniProtKB-SubCell"/>
</dbReference>
<dbReference type="GO" id="GO:0046931">
    <property type="term" value="P:pore complex assembly"/>
    <property type="evidence" value="ECO:0007669"/>
    <property type="project" value="UniProtKB-ARBA"/>
</dbReference>
<dbReference type="InterPro" id="IPR008952">
    <property type="entry name" value="Tetraspanin_EC2_sf"/>
</dbReference>
<evidence type="ECO:0000256" key="13">
    <source>
        <dbReference type="PIRSR" id="PIRSR002419-1"/>
    </source>
</evidence>
<dbReference type="Gene3D" id="1.10.1450.10">
    <property type="entry name" value="Tetraspanin"/>
    <property type="match status" value="1"/>
</dbReference>
<dbReference type="GO" id="GO:0005886">
    <property type="term" value="C:plasma membrane"/>
    <property type="evidence" value="ECO:0007669"/>
    <property type="project" value="UniProtKB-SubCell"/>
</dbReference>
<organism evidence="15 16">
    <name type="scientific">Erpetoichthys calabaricus</name>
    <name type="common">Rope fish</name>
    <name type="synonym">Calamoichthys calabaricus</name>
    <dbReference type="NCBI Taxonomy" id="27687"/>
    <lineage>
        <taxon>Eukaryota</taxon>
        <taxon>Metazoa</taxon>
        <taxon>Chordata</taxon>
        <taxon>Craniata</taxon>
        <taxon>Vertebrata</taxon>
        <taxon>Euteleostomi</taxon>
        <taxon>Actinopterygii</taxon>
        <taxon>Polypteriformes</taxon>
        <taxon>Polypteridae</taxon>
        <taxon>Erpetoichthys</taxon>
    </lineage>
</organism>
<evidence type="ECO:0000256" key="7">
    <source>
        <dbReference type="ARBA" id="ARBA00022692"/>
    </source>
</evidence>
<proteinExistence type="inferred from homology"/>
<dbReference type="FunFam" id="1.10.1450.10:FF:000007">
    <property type="entry name" value="Tetraspanin"/>
    <property type="match status" value="1"/>
</dbReference>
<keyword evidence="5" id="KW-1003">Cell membrane</keyword>
<evidence type="ECO:0000256" key="1">
    <source>
        <dbReference type="ARBA" id="ARBA00004496"/>
    </source>
</evidence>
<evidence type="ECO:0000256" key="4">
    <source>
        <dbReference type="ARBA" id="ARBA00006840"/>
    </source>
</evidence>
<sequence>MFFYFNSPVHWLPIPDCSLTCLIFFSDTVRDTFLVDPAIILIIVGVVMFFITFCGCIGALRENIKLLKVFSVSLTLVFLTQVAIAVLGFFYSEQIPGTFGKFVKKAIVHYRDDIDLQNLIDYIQKEFLCCGWNNFTDWSQNLYFNCTLENPSRERCGVPYSCCAAVPGEVTDLVNTMCGFGVQNLKYIEAVKFIYPEGCAEKATHWMETHLLLVGALALGLALPQIAGIVLSQLLISQIQDEISSVI</sequence>
<dbReference type="PIRSF" id="PIRSF002419">
    <property type="entry name" value="Tetraspanin"/>
    <property type="match status" value="1"/>
</dbReference>
<gene>
    <name evidence="15" type="primary">tspan33b</name>
</gene>
<evidence type="ECO:0000256" key="6">
    <source>
        <dbReference type="ARBA" id="ARBA00022490"/>
    </source>
</evidence>
<evidence type="ECO:0000256" key="14">
    <source>
        <dbReference type="RuleBase" id="RU361218"/>
    </source>
</evidence>
<reference evidence="15" key="3">
    <citation type="submission" date="2025-09" db="UniProtKB">
        <authorList>
            <consortium name="Ensembl"/>
        </authorList>
    </citation>
    <scope>IDENTIFICATION</scope>
</reference>
<keyword evidence="10 14" id="KW-0472">Membrane</keyword>
<dbReference type="InterPro" id="IPR000301">
    <property type="entry name" value="Tetraspanin_animals"/>
</dbReference>
<reference evidence="15" key="1">
    <citation type="submission" date="2021-06" db="EMBL/GenBank/DDBJ databases">
        <authorList>
            <consortium name="Wellcome Sanger Institute Data Sharing"/>
        </authorList>
    </citation>
    <scope>NUCLEOTIDE SEQUENCE [LARGE SCALE GENOMIC DNA]</scope>
</reference>
<evidence type="ECO:0000256" key="3">
    <source>
        <dbReference type="ARBA" id="ARBA00004651"/>
    </source>
</evidence>
<reference evidence="15" key="2">
    <citation type="submission" date="2025-08" db="UniProtKB">
        <authorList>
            <consortium name="Ensembl"/>
        </authorList>
    </citation>
    <scope>IDENTIFICATION</scope>
</reference>
<keyword evidence="7 14" id="KW-0812">Transmembrane</keyword>
<evidence type="ECO:0000256" key="12">
    <source>
        <dbReference type="ARBA" id="ARBA00023180"/>
    </source>
</evidence>